<dbReference type="EMBL" id="JAAMPJ010000012">
    <property type="protein sequence ID" value="NGY64221.1"/>
    <property type="molecule type" value="Genomic_DNA"/>
</dbReference>
<dbReference type="Pfam" id="PF14559">
    <property type="entry name" value="TPR_19"/>
    <property type="match status" value="1"/>
</dbReference>
<dbReference type="SUPFAM" id="SSF48452">
    <property type="entry name" value="TPR-like"/>
    <property type="match status" value="1"/>
</dbReference>
<organism evidence="2 3">
    <name type="scientific">Lentzea alba</name>
    <dbReference type="NCBI Taxonomy" id="2714351"/>
    <lineage>
        <taxon>Bacteria</taxon>
        <taxon>Bacillati</taxon>
        <taxon>Actinomycetota</taxon>
        <taxon>Actinomycetes</taxon>
        <taxon>Pseudonocardiales</taxon>
        <taxon>Pseudonocardiaceae</taxon>
        <taxon>Lentzea</taxon>
    </lineage>
</organism>
<dbReference type="RefSeq" id="WP_166053035.1">
    <property type="nucleotide sequence ID" value="NZ_JAAMPJ010000012.1"/>
</dbReference>
<keyword evidence="1" id="KW-0175">Coiled coil</keyword>
<sequence length="790" mass="82778">MTIVGAEAELAALDEAVVCLGRGGAPLVEIAGARGAGRSTLLRHVMRSARRAGAVVLSAFSNSDSLTDEFSVVLQLMQLVDGPTGGSAATSTLLGLARTTPVLVAVDDADRFHHSSREWLAELGGRADGGLMIVTVTDGVHPVLDGARLLVPRPLTIDHVTELVGAPVECEFAEALVLATGGLPAVVREVLDRCAAEELAPVASTAAMIADLAAEVVGDRVARIVGELPAEVAALVRAIAACGPGFGFSLTCTLAGLREFSPARALDVLVGAGLVTAGARPELAAGVPAARVVQGMPATARQDLYARAARLGHRGAVDEIEVARILAGTPPLGDPWVVPLLRTSARREIARGQSCQAVRHLERALREPLDPVTRAELVLRLALAESVRAPEIGDRRLSRMLLETQPPECAEVRRAAADQLFARGDGVLIRHTFGAVAESATEWDSVTSLYWINGDAPVEAPEYGALEAPVLAAAPDDTGSAGVAAWVCAARGEDAQLVRSLARTALADPSAMLMCRLTAASALWLTDDVADAVAGIEGVLGESRRRGLIAVTGRALMLRAVARTQEGRFDDAEADLERAVAELPRWHRDVRLLLDAVQVRLMVARGEIDRAEEALSGIPELGLGHFRVALDFARATVAVARGDAEQAIGHLDRCAIRLRARDAENPALVPWRSLAAGAWRALGDPGRAAALAAEELELARRWTAPSAVARAHLSCAATGQAEYHLREAVRLLDGSPHRLLRAEALLGLAEVVGAAAGAPLVREAGMLAVACRAMPLVTRARGLGWAPDGR</sequence>
<comment type="caution">
    <text evidence="2">The sequence shown here is derived from an EMBL/GenBank/DDBJ whole genome shotgun (WGS) entry which is preliminary data.</text>
</comment>
<feature type="coiled-coil region" evidence="1">
    <location>
        <begin position="562"/>
        <end position="614"/>
    </location>
</feature>
<gene>
    <name evidence="2" type="ORF">G7043_35445</name>
</gene>
<accession>A0A7C9W267</accession>
<proteinExistence type="predicted"/>
<evidence type="ECO:0000313" key="3">
    <source>
        <dbReference type="Proteomes" id="UP000481360"/>
    </source>
</evidence>
<dbReference type="Proteomes" id="UP000481360">
    <property type="component" value="Unassembled WGS sequence"/>
</dbReference>
<evidence type="ECO:0008006" key="4">
    <source>
        <dbReference type="Google" id="ProtNLM"/>
    </source>
</evidence>
<keyword evidence="3" id="KW-1185">Reference proteome</keyword>
<reference evidence="2 3" key="1">
    <citation type="submission" date="2020-03" db="EMBL/GenBank/DDBJ databases">
        <title>Isolation and identification of active actinomycetes.</title>
        <authorList>
            <person name="Sun X."/>
        </authorList>
    </citation>
    <scope>NUCLEOTIDE SEQUENCE [LARGE SCALE GENOMIC DNA]</scope>
    <source>
        <strain evidence="2 3">NEAU-D13</strain>
    </source>
</reference>
<name>A0A7C9W267_9PSEU</name>
<evidence type="ECO:0000313" key="2">
    <source>
        <dbReference type="EMBL" id="NGY64221.1"/>
    </source>
</evidence>
<evidence type="ECO:0000256" key="1">
    <source>
        <dbReference type="SAM" id="Coils"/>
    </source>
</evidence>
<protein>
    <recommendedName>
        <fullName evidence="4">AAA ATPase domain-containing protein</fullName>
    </recommendedName>
</protein>
<dbReference type="InterPro" id="IPR011990">
    <property type="entry name" value="TPR-like_helical_dom_sf"/>
</dbReference>
<dbReference type="AlphaFoldDB" id="A0A7C9W267"/>
<dbReference type="SUPFAM" id="SSF52540">
    <property type="entry name" value="P-loop containing nucleoside triphosphate hydrolases"/>
    <property type="match status" value="1"/>
</dbReference>
<dbReference type="InterPro" id="IPR027417">
    <property type="entry name" value="P-loop_NTPase"/>
</dbReference>
<dbReference type="Gene3D" id="1.25.40.10">
    <property type="entry name" value="Tetratricopeptide repeat domain"/>
    <property type="match status" value="1"/>
</dbReference>